<feature type="transmembrane region" description="Helical" evidence="2">
    <location>
        <begin position="195"/>
        <end position="217"/>
    </location>
</feature>
<dbReference type="RefSeq" id="WP_153348554.1">
    <property type="nucleotide sequence ID" value="NZ_WEGI01000018.1"/>
</dbReference>
<feature type="region of interest" description="Disordered" evidence="1">
    <location>
        <begin position="428"/>
        <end position="449"/>
    </location>
</feature>
<organism evidence="4 5">
    <name type="scientific">Nocardia aurantia</name>
    <dbReference type="NCBI Taxonomy" id="2585199"/>
    <lineage>
        <taxon>Bacteria</taxon>
        <taxon>Bacillati</taxon>
        <taxon>Actinomycetota</taxon>
        <taxon>Actinomycetes</taxon>
        <taxon>Mycobacteriales</taxon>
        <taxon>Nocardiaceae</taxon>
        <taxon>Nocardia</taxon>
    </lineage>
</organism>
<dbReference type="InterPro" id="IPR035897">
    <property type="entry name" value="Toll_tir_struct_dom_sf"/>
</dbReference>
<evidence type="ECO:0000313" key="5">
    <source>
        <dbReference type="Proteomes" id="UP000431401"/>
    </source>
</evidence>
<dbReference type="SUPFAM" id="SSF52200">
    <property type="entry name" value="Toll/Interleukin receptor TIR domain"/>
    <property type="match status" value="1"/>
</dbReference>
<name>A0A7K0E078_9NOCA</name>
<keyword evidence="5" id="KW-1185">Reference proteome</keyword>
<dbReference type="EMBL" id="WEGI01000018">
    <property type="protein sequence ID" value="MQY31301.1"/>
    <property type="molecule type" value="Genomic_DNA"/>
</dbReference>
<evidence type="ECO:0000256" key="2">
    <source>
        <dbReference type="SAM" id="Phobius"/>
    </source>
</evidence>
<dbReference type="Pfam" id="PF13676">
    <property type="entry name" value="TIR_2"/>
    <property type="match status" value="1"/>
</dbReference>
<dbReference type="PROSITE" id="PS50104">
    <property type="entry name" value="TIR"/>
    <property type="match status" value="1"/>
</dbReference>
<dbReference type="OrthoDB" id="134501at2"/>
<proteinExistence type="predicted"/>
<keyword evidence="2" id="KW-0472">Membrane</keyword>
<dbReference type="Gene3D" id="3.40.50.10140">
    <property type="entry name" value="Toll/interleukin-1 receptor homology (TIR) domain"/>
    <property type="match status" value="1"/>
</dbReference>
<protein>
    <recommendedName>
        <fullName evidence="3">TIR domain-containing protein</fullName>
    </recommendedName>
</protein>
<sequence>MRIFISHAGTDIAAALALQQWLVRQRSELAADIVLDSEVDGIRAGKRWREAMRAAVSRSETVICLISPRWLRSAECRAEFRTAEVLGKRILCAGIEPGEDDAMREWQRFDLFGPGPSVAISVEPDPDPVRFTESGLRSLVSGLDAPATMPVADRDSRPVPRQQAVVTGEENITFQSNRDAEVIINRAPSSAAVRAGALIIGGTVLLGATIIGATLMFSTGRHETLRAPRALGEPAAGVPPLQWAVTMADSDLDSCHAWTFPQPVSALPYHEFADDMAENDAWALSHGGIEKDRAVYTIVVQGIDDRPVLIRDLRLKVLSKSVSRQGFTLHSALGCGGQPNERHYEGDLGGADPRIRLIEPDRPGAATAAAPSTYTVSRTAPEVFVVYIFDSAPEQSLYSYEFQLEWSRGGTADTVQIFANDRPFQLNATNRSESDPGYYPAGGAWQQIR</sequence>
<comment type="caution">
    <text evidence="4">The sequence shown here is derived from an EMBL/GenBank/DDBJ whole genome shotgun (WGS) entry which is preliminary data.</text>
</comment>
<gene>
    <name evidence="4" type="ORF">NRB56_69100</name>
</gene>
<dbReference type="InterPro" id="IPR000157">
    <property type="entry name" value="TIR_dom"/>
</dbReference>
<evidence type="ECO:0000256" key="1">
    <source>
        <dbReference type="SAM" id="MobiDB-lite"/>
    </source>
</evidence>
<dbReference type="AlphaFoldDB" id="A0A7K0E078"/>
<accession>A0A7K0E078</accession>
<reference evidence="4 5" key="1">
    <citation type="submission" date="2019-10" db="EMBL/GenBank/DDBJ databases">
        <title>Nocardia macrotermitis sp. nov. and Nocardia aurantia sp. nov., isolated from the gut of fungus growing-termite Macrotermes natalensis.</title>
        <authorList>
            <person name="Benndorf R."/>
            <person name="Schwitalla J."/>
            <person name="Martin K."/>
            <person name="De Beer W."/>
            <person name="Kaster A.-K."/>
            <person name="Vollmers J."/>
            <person name="Poulsen M."/>
            <person name="Beemelmanns C."/>
        </authorList>
    </citation>
    <scope>NUCLEOTIDE SEQUENCE [LARGE SCALE GENOMIC DNA]</scope>
    <source>
        <strain evidence="4 5">RB56</strain>
    </source>
</reference>
<keyword evidence="2" id="KW-0812">Transmembrane</keyword>
<evidence type="ECO:0000259" key="3">
    <source>
        <dbReference type="PROSITE" id="PS50104"/>
    </source>
</evidence>
<keyword evidence="2" id="KW-1133">Transmembrane helix</keyword>
<dbReference type="Proteomes" id="UP000431401">
    <property type="component" value="Unassembled WGS sequence"/>
</dbReference>
<dbReference type="GO" id="GO:0007165">
    <property type="term" value="P:signal transduction"/>
    <property type="evidence" value="ECO:0007669"/>
    <property type="project" value="InterPro"/>
</dbReference>
<feature type="domain" description="TIR" evidence="3">
    <location>
        <begin position="1"/>
        <end position="143"/>
    </location>
</feature>
<evidence type="ECO:0000313" key="4">
    <source>
        <dbReference type="EMBL" id="MQY31301.1"/>
    </source>
</evidence>